<accession>A0A2T5JV01</accession>
<feature type="region of interest" description="Disordered" evidence="1">
    <location>
        <begin position="220"/>
        <end position="262"/>
    </location>
</feature>
<reference evidence="2 3" key="1">
    <citation type="submission" date="2018-04" db="EMBL/GenBank/DDBJ databases">
        <title>Genomic Encyclopedia of Type Strains, Phase III (KMG-III): the genomes of soil and plant-associated and newly described type strains.</title>
        <authorList>
            <person name="Whitman W."/>
        </authorList>
    </citation>
    <scope>NUCLEOTIDE SEQUENCE [LARGE SCALE GENOMIC DNA]</scope>
    <source>
        <strain evidence="2 3">KA25</strain>
    </source>
</reference>
<dbReference type="Proteomes" id="UP000244060">
    <property type="component" value="Unassembled WGS sequence"/>
</dbReference>
<protein>
    <submittedName>
        <fullName evidence="2">Uncharacterized protein</fullName>
    </submittedName>
</protein>
<sequence>MFDMTRPDEANPTCPNCGSIFSPRRKDQKFCAKPCAKAATRNTTRGSRAHGESAAARHRHESRKGRLRGLAHAFHETPPAYRAKFLVRLIVEGRKLAELRCFVTLRSLLRSWSCDEGTGRLNIAHVLDHFCREVYGLRSFEVLDPARVLPPEAELGFPATYFGPDAPSIYEDGSLRRGFGVTASRQDWSVPAPYVIERTPTNVYDWRAIGRAMRDHGWTRYADPKDPDTPSPFHFGKPVANPRSRPSAKMKENPNANPLRGYLRRDPQEFFGQLRVDREERPLKPMTEDAALAVRQTEFPDGIGTDTRLAEAA</sequence>
<organism evidence="2 3">
    <name type="scientific">Cereibacter azotoformans</name>
    <dbReference type="NCBI Taxonomy" id="43057"/>
    <lineage>
        <taxon>Bacteria</taxon>
        <taxon>Pseudomonadati</taxon>
        <taxon>Pseudomonadota</taxon>
        <taxon>Alphaproteobacteria</taxon>
        <taxon>Rhodobacterales</taxon>
        <taxon>Paracoccaceae</taxon>
        <taxon>Cereibacter</taxon>
    </lineage>
</organism>
<dbReference type="EMBL" id="QAOT01000018">
    <property type="protein sequence ID" value="PTR14010.1"/>
    <property type="molecule type" value="Genomic_DNA"/>
</dbReference>
<proteinExistence type="predicted"/>
<keyword evidence="3" id="KW-1185">Reference proteome</keyword>
<evidence type="ECO:0000313" key="3">
    <source>
        <dbReference type="Proteomes" id="UP000244060"/>
    </source>
</evidence>
<dbReference type="RefSeq" id="WP_108221934.1">
    <property type="nucleotide sequence ID" value="NZ_CP090021.1"/>
</dbReference>
<gene>
    <name evidence="2" type="ORF">C8J28_1185</name>
</gene>
<dbReference type="OrthoDB" id="7874444at2"/>
<comment type="caution">
    <text evidence="2">The sequence shown here is derived from an EMBL/GenBank/DDBJ whole genome shotgun (WGS) entry which is preliminary data.</text>
</comment>
<evidence type="ECO:0000313" key="2">
    <source>
        <dbReference type="EMBL" id="PTR14010.1"/>
    </source>
</evidence>
<feature type="region of interest" description="Disordered" evidence="1">
    <location>
        <begin position="42"/>
        <end position="63"/>
    </location>
</feature>
<name>A0A2T5JV01_9RHOB</name>
<dbReference type="AlphaFoldDB" id="A0A2T5JV01"/>
<evidence type="ECO:0000256" key="1">
    <source>
        <dbReference type="SAM" id="MobiDB-lite"/>
    </source>
</evidence>